<protein>
    <recommendedName>
        <fullName evidence="4">Flagellar hook-associated protein 1</fullName>
    </recommendedName>
</protein>
<dbReference type="InterPro" id="IPR002371">
    <property type="entry name" value="FlgK"/>
</dbReference>
<dbReference type="SUPFAM" id="SSF64518">
    <property type="entry name" value="Phase 1 flagellin"/>
    <property type="match status" value="1"/>
</dbReference>
<dbReference type="AlphaFoldDB" id="A0A370H2L0"/>
<dbReference type="RefSeq" id="WP_114773434.1">
    <property type="nucleotide sequence ID" value="NZ_QQBB01000021.1"/>
</dbReference>
<dbReference type="Pfam" id="PF06429">
    <property type="entry name" value="Flg_bbr_C"/>
    <property type="match status" value="1"/>
</dbReference>
<comment type="caution">
    <text evidence="9">The sequence shown here is derived from an EMBL/GenBank/DDBJ whole genome shotgun (WGS) entry which is preliminary data.</text>
</comment>
<dbReference type="PANTHER" id="PTHR30033:SF1">
    <property type="entry name" value="FLAGELLAR HOOK-ASSOCIATED PROTEIN 1"/>
    <property type="match status" value="1"/>
</dbReference>
<dbReference type="GO" id="GO:0005576">
    <property type="term" value="C:extracellular region"/>
    <property type="evidence" value="ECO:0007669"/>
    <property type="project" value="UniProtKB-SubCell"/>
</dbReference>
<name>A0A370H2L0_9HYPH</name>
<sequence length="487" mass="50149">MGLSLALNTARSSLQASSTQMSVISRNNAGATDATYSRKIASLVTADGGVRISVRRSSDTALFFKMLSTTSNAAAQQAVLEGYDKLKNTVGDTSLNQSAAAKIGALNSALAQYANKPDDANLGRAVVDRAGELATMLNEATKTVQSARKEADTKIAESVGRVNDLLGQFETANKAVIQGSAAGIDISDALDARDKILAQLSEEMGITVSTRENNDMAIYTDSGVTLFEKTPRSVTFNPTSAFAPGTVGSAVYVDGVQITGQGPMPIHAGRLVGLVAVRDDITVTYQGQLDAIAATLIDAFGEADPSATPPVGPKVAGLLTYSGSGAPAMPSGAGLVGLAGRITTNPGIDPSKGGAVEALRDGLTYTYNPGGIGGNAAFAERLNAIATGMNADRTFDPALGHGAPASLQAFSTFSAAWLESGRKTASAEVDYRVTLLGHASEALSNATGVNMDDETALMLQVEKSYSASAKLLSVIDEMLRTLLNAVN</sequence>
<dbReference type="GO" id="GO:0005198">
    <property type="term" value="F:structural molecule activity"/>
    <property type="evidence" value="ECO:0007669"/>
    <property type="project" value="InterPro"/>
</dbReference>
<comment type="subcellular location">
    <subcellularLocation>
        <location evidence="1">Bacterial flagellum</location>
    </subcellularLocation>
    <subcellularLocation>
        <location evidence="2">Secreted</location>
    </subcellularLocation>
</comment>
<reference evidence="9 10" key="1">
    <citation type="submission" date="2018-07" db="EMBL/GenBank/DDBJ databases">
        <title>Genomic Encyclopedia of Type Strains, Phase IV (KMG-IV): sequencing the most valuable type-strain genomes for metagenomic binning, comparative biology and taxonomic classification.</title>
        <authorList>
            <person name="Goeker M."/>
        </authorList>
    </citation>
    <scope>NUCLEOTIDE SEQUENCE [LARGE SCALE GENOMIC DNA]</scope>
    <source>
        <strain evidence="9 10">DSM 14364</strain>
    </source>
</reference>
<evidence type="ECO:0000256" key="4">
    <source>
        <dbReference type="ARBA" id="ARBA00016244"/>
    </source>
</evidence>
<keyword evidence="5" id="KW-0964">Secreted</keyword>
<evidence type="ECO:0000313" key="10">
    <source>
        <dbReference type="Proteomes" id="UP000254925"/>
    </source>
</evidence>
<dbReference type="OrthoDB" id="7181295at2"/>
<evidence type="ECO:0000256" key="1">
    <source>
        <dbReference type="ARBA" id="ARBA00004365"/>
    </source>
</evidence>
<feature type="domain" description="Flagellar hook-associated protein FlgK helical" evidence="8">
    <location>
        <begin position="97"/>
        <end position="302"/>
    </location>
</feature>
<dbReference type="InterPro" id="IPR010930">
    <property type="entry name" value="Flg_bb/hook_C_dom"/>
</dbReference>
<dbReference type="GO" id="GO:0044780">
    <property type="term" value="P:bacterial-type flagellum assembly"/>
    <property type="evidence" value="ECO:0007669"/>
    <property type="project" value="InterPro"/>
</dbReference>
<dbReference type="Pfam" id="PF22638">
    <property type="entry name" value="FlgK_D1"/>
    <property type="match status" value="1"/>
</dbReference>
<evidence type="ECO:0000259" key="8">
    <source>
        <dbReference type="Pfam" id="PF22638"/>
    </source>
</evidence>
<evidence type="ECO:0000256" key="6">
    <source>
        <dbReference type="ARBA" id="ARBA00023143"/>
    </source>
</evidence>
<gene>
    <name evidence="9" type="ORF">DES45_12114</name>
</gene>
<feature type="domain" description="Flagellar basal-body/hook protein C-terminal" evidence="7">
    <location>
        <begin position="446"/>
        <end position="484"/>
    </location>
</feature>
<dbReference type="InterPro" id="IPR053927">
    <property type="entry name" value="FlgK_helical"/>
</dbReference>
<dbReference type="PANTHER" id="PTHR30033">
    <property type="entry name" value="FLAGELLAR HOOK-ASSOCIATED PROTEIN 1"/>
    <property type="match status" value="1"/>
</dbReference>
<keyword evidence="10" id="KW-1185">Reference proteome</keyword>
<evidence type="ECO:0000256" key="3">
    <source>
        <dbReference type="ARBA" id="ARBA00009677"/>
    </source>
</evidence>
<dbReference type="NCBIfam" id="TIGR02492">
    <property type="entry name" value="flgK_ends"/>
    <property type="match status" value="1"/>
</dbReference>
<evidence type="ECO:0000259" key="7">
    <source>
        <dbReference type="Pfam" id="PF06429"/>
    </source>
</evidence>
<keyword evidence="9" id="KW-0966">Cell projection</keyword>
<evidence type="ECO:0000313" key="9">
    <source>
        <dbReference type="EMBL" id="RDI50413.1"/>
    </source>
</evidence>
<accession>A0A370H2L0</accession>
<keyword evidence="6" id="KW-0975">Bacterial flagellum</keyword>
<evidence type="ECO:0000256" key="2">
    <source>
        <dbReference type="ARBA" id="ARBA00004613"/>
    </source>
</evidence>
<proteinExistence type="inferred from homology"/>
<comment type="similarity">
    <text evidence="3">Belongs to the flagella basal body rod proteins family.</text>
</comment>
<dbReference type="EMBL" id="QQBB01000021">
    <property type="protein sequence ID" value="RDI50413.1"/>
    <property type="molecule type" value="Genomic_DNA"/>
</dbReference>
<keyword evidence="9" id="KW-0969">Cilium</keyword>
<organism evidence="9 10">
    <name type="scientific">Microvirga subterranea</name>
    <dbReference type="NCBI Taxonomy" id="186651"/>
    <lineage>
        <taxon>Bacteria</taxon>
        <taxon>Pseudomonadati</taxon>
        <taxon>Pseudomonadota</taxon>
        <taxon>Alphaproteobacteria</taxon>
        <taxon>Hyphomicrobiales</taxon>
        <taxon>Methylobacteriaceae</taxon>
        <taxon>Microvirga</taxon>
    </lineage>
</organism>
<dbReference type="GO" id="GO:0009424">
    <property type="term" value="C:bacterial-type flagellum hook"/>
    <property type="evidence" value="ECO:0007669"/>
    <property type="project" value="InterPro"/>
</dbReference>
<dbReference type="Proteomes" id="UP000254925">
    <property type="component" value="Unassembled WGS sequence"/>
</dbReference>
<keyword evidence="9" id="KW-0282">Flagellum</keyword>
<evidence type="ECO:0000256" key="5">
    <source>
        <dbReference type="ARBA" id="ARBA00022525"/>
    </source>
</evidence>